<reference evidence="12" key="2">
    <citation type="submission" date="2025-09" db="UniProtKB">
        <authorList>
            <consortium name="Ensembl"/>
        </authorList>
    </citation>
    <scope>IDENTIFICATION</scope>
</reference>
<dbReference type="Pfam" id="PF00629">
    <property type="entry name" value="MAM"/>
    <property type="match status" value="1"/>
</dbReference>
<dbReference type="InterPro" id="IPR003598">
    <property type="entry name" value="Ig_sub2"/>
</dbReference>
<dbReference type="Pfam" id="PF13895">
    <property type="entry name" value="Ig_2"/>
    <property type="match status" value="1"/>
</dbReference>
<accession>A0A8C1MWX9</accession>
<dbReference type="Ensembl" id="ENSCCRT00010092246.1">
    <property type="protein sequence ID" value="ENSCCRP00010083152.1"/>
    <property type="gene ID" value="ENSCCRG00010036346.1"/>
</dbReference>
<evidence type="ECO:0000256" key="9">
    <source>
        <dbReference type="SAM" id="SignalP"/>
    </source>
</evidence>
<dbReference type="FunFam" id="2.60.120.200:FF:000019">
    <property type="entry name" value="MAM domain containing glycosylphosphatidylinositol anchor 2"/>
    <property type="match status" value="1"/>
</dbReference>
<dbReference type="CDD" id="cd00096">
    <property type="entry name" value="Ig"/>
    <property type="match status" value="3"/>
</dbReference>
<dbReference type="CDD" id="cd06263">
    <property type="entry name" value="MAM"/>
    <property type="match status" value="1"/>
</dbReference>
<dbReference type="Proteomes" id="UP000694427">
    <property type="component" value="Unplaced"/>
</dbReference>
<dbReference type="GO" id="GO:0050808">
    <property type="term" value="P:synapse organization"/>
    <property type="evidence" value="ECO:0007669"/>
    <property type="project" value="TreeGrafter"/>
</dbReference>
<dbReference type="Pfam" id="PF13927">
    <property type="entry name" value="Ig_3"/>
    <property type="match status" value="4"/>
</dbReference>
<dbReference type="Gene3D" id="2.60.120.200">
    <property type="match status" value="1"/>
</dbReference>
<keyword evidence="8" id="KW-0393">Immunoglobulin domain</keyword>
<evidence type="ECO:0000256" key="6">
    <source>
        <dbReference type="ARBA" id="ARBA00023180"/>
    </source>
</evidence>
<evidence type="ECO:0000256" key="4">
    <source>
        <dbReference type="ARBA" id="ARBA00023136"/>
    </source>
</evidence>
<keyword evidence="3" id="KW-0336">GPI-anchor</keyword>
<feature type="domain" description="Ig-like" evidence="11">
    <location>
        <begin position="240"/>
        <end position="323"/>
    </location>
</feature>
<dbReference type="SUPFAM" id="SSF49265">
    <property type="entry name" value="Fibronectin type III"/>
    <property type="match status" value="1"/>
</dbReference>
<name>A0A8C1MWX9_CYPCA</name>
<dbReference type="SMART" id="SM00409">
    <property type="entry name" value="IG"/>
    <property type="match status" value="5"/>
</dbReference>
<reference evidence="12" key="1">
    <citation type="submission" date="2025-08" db="UniProtKB">
        <authorList>
            <consortium name="Ensembl"/>
        </authorList>
    </citation>
    <scope>IDENTIFICATION</scope>
</reference>
<feature type="domain" description="MAM" evidence="10">
    <location>
        <begin position="663"/>
        <end position="839"/>
    </location>
</feature>
<dbReference type="InterPro" id="IPR013320">
    <property type="entry name" value="ConA-like_dom_sf"/>
</dbReference>
<evidence type="ECO:0000256" key="5">
    <source>
        <dbReference type="ARBA" id="ARBA00023157"/>
    </source>
</evidence>
<feature type="chain" id="PRO_5034166626" evidence="9">
    <location>
        <begin position="19"/>
        <end position="851"/>
    </location>
</feature>
<feature type="domain" description="Ig-like" evidence="11">
    <location>
        <begin position="24"/>
        <end position="125"/>
    </location>
</feature>
<dbReference type="InterPro" id="IPR050958">
    <property type="entry name" value="Cell_Adh-Cytoskel_Orgn"/>
</dbReference>
<feature type="domain" description="Ig-like" evidence="11">
    <location>
        <begin position="361"/>
        <end position="453"/>
    </location>
</feature>
<dbReference type="InterPro" id="IPR013783">
    <property type="entry name" value="Ig-like_fold"/>
</dbReference>
<keyword evidence="2" id="KW-1003">Cell membrane</keyword>
<evidence type="ECO:0000256" key="3">
    <source>
        <dbReference type="ARBA" id="ARBA00022622"/>
    </source>
</evidence>
<feature type="domain" description="Ig-like" evidence="11">
    <location>
        <begin position="132"/>
        <end position="230"/>
    </location>
</feature>
<dbReference type="GO" id="GO:0005886">
    <property type="term" value="C:plasma membrane"/>
    <property type="evidence" value="ECO:0007669"/>
    <property type="project" value="UniProtKB-SubCell"/>
</dbReference>
<dbReference type="GO" id="GO:0043025">
    <property type="term" value="C:neuronal cell body"/>
    <property type="evidence" value="ECO:0007669"/>
    <property type="project" value="TreeGrafter"/>
</dbReference>
<dbReference type="AlphaFoldDB" id="A0A8C1MWX9"/>
<dbReference type="GO" id="GO:0008046">
    <property type="term" value="F:axon guidance receptor activity"/>
    <property type="evidence" value="ECO:0007669"/>
    <property type="project" value="TreeGrafter"/>
</dbReference>
<dbReference type="InterPro" id="IPR000998">
    <property type="entry name" value="MAM_dom"/>
</dbReference>
<evidence type="ECO:0000256" key="7">
    <source>
        <dbReference type="ARBA" id="ARBA00023288"/>
    </source>
</evidence>
<evidence type="ECO:0000259" key="10">
    <source>
        <dbReference type="PROSITE" id="PS50060"/>
    </source>
</evidence>
<comment type="subcellular location">
    <subcellularLocation>
        <location evidence="1">Cell membrane</location>
        <topology evidence="1">Lipid-anchor</topology>
        <topology evidence="1">GPI-anchor</topology>
    </subcellularLocation>
</comment>
<keyword evidence="7" id="KW-0449">Lipoprotein</keyword>
<dbReference type="Gene3D" id="2.60.40.10">
    <property type="entry name" value="Immunoglobulins"/>
    <property type="match status" value="5"/>
</dbReference>
<dbReference type="InterPro" id="IPR036179">
    <property type="entry name" value="Ig-like_dom_sf"/>
</dbReference>
<organism evidence="12 13">
    <name type="scientific">Cyprinus carpio</name>
    <name type="common">Common carp</name>
    <dbReference type="NCBI Taxonomy" id="7962"/>
    <lineage>
        <taxon>Eukaryota</taxon>
        <taxon>Metazoa</taxon>
        <taxon>Chordata</taxon>
        <taxon>Craniata</taxon>
        <taxon>Vertebrata</taxon>
        <taxon>Euteleostomi</taxon>
        <taxon>Actinopterygii</taxon>
        <taxon>Neopterygii</taxon>
        <taxon>Teleostei</taxon>
        <taxon>Ostariophysi</taxon>
        <taxon>Cypriniformes</taxon>
        <taxon>Cyprinidae</taxon>
        <taxon>Cyprininae</taxon>
        <taxon>Cyprinus</taxon>
    </lineage>
</organism>
<keyword evidence="9" id="KW-0732">Signal</keyword>
<dbReference type="SUPFAM" id="SSF49899">
    <property type="entry name" value="Concanavalin A-like lectins/glucanases"/>
    <property type="match status" value="1"/>
</dbReference>
<keyword evidence="5" id="KW-1015">Disulfide bond</keyword>
<sequence>MELFWILLFSVFLRYVQTQGVYAPANAQIVHSGQTCVVKEDNISERIYTIREGDTLVLQCLVKGHPRPQVRWTKTAGSASDKFQETSIFNETLRIPNIQRVQGGRYYCKAENGVGVAAIKSIRVDVQYLDKPVLTVHQTVGDVRGNYYQEKTVFLRCTVNSNPPARFIWKRGNKPIEQSKDNGVDIYEPLYTQGETKVLKLKNLRPQDFANYTCQVSVRNVCDIPDSSVTFRLTNTTTPPALKLSVNETYVVDPGQDVTLSCEVTAGFPTPTVSWSRYPGSLPQRSMIRGGSLTLRSVTPTDAGVYNCTAVNNVGNPARRTVNLIVRSKCTRFYTYFLKRSDIQKQYILLLRLFSSFPVIPPVLSVPVGGGVVNVSEGGTSELVCLVDGKPRPPVLWSRANKDLPMPSGDWVVETRDGRLRLTNVTRDMMGAYRCQTAPYNGLNIKRRQAQVQLNVEYPPVVDPVLLDVRSQTFSTVNLRCLILKSNPNRIAGARWYRNGLPIRTPTVDPQSVPQLRFKLDTTNNGTYECRVSNGVGTSTCTFIVSAQPYNAEFYYDTPNPIRTLKNNYSYILQWTQKEPGAVDKIIGYWINVQQNRQTVLSKQITTKEPVKGVLMSYTLTDLRIPLSYEVSLTPITSFGTGNTVTRSIQYSEPYTYPRPSDHVCGFEDIRICGFTQDRSDVFDWTRQNHLTQNPKRSVNTGPDTDRSGTKEGYYMYIETSRPRQAGDRARLLSPLYNVTAARGPTGTTRTPYCVSFYYNMNGKHIGTLNVLMRVKSIATVDSAIWTLSGHQGPEWRKADAEIYPSGPFQVVFEGIRGNGFEGDIAIDDVSVTKGKCKQKDSVDKTGLYHQ</sequence>
<proteinExistence type="predicted"/>
<dbReference type="InterPro" id="IPR003599">
    <property type="entry name" value="Ig_sub"/>
</dbReference>
<evidence type="ECO:0000256" key="1">
    <source>
        <dbReference type="ARBA" id="ARBA00004609"/>
    </source>
</evidence>
<evidence type="ECO:0000313" key="13">
    <source>
        <dbReference type="Proteomes" id="UP000694427"/>
    </source>
</evidence>
<dbReference type="PROSITE" id="PS50060">
    <property type="entry name" value="MAM_2"/>
    <property type="match status" value="1"/>
</dbReference>
<dbReference type="FunFam" id="2.60.40.10:FF:000262">
    <property type="entry name" value="MAM domain containing glycosylphosphatidylinositol anchor 1"/>
    <property type="match status" value="1"/>
</dbReference>
<dbReference type="GO" id="GO:0098552">
    <property type="term" value="C:side of membrane"/>
    <property type="evidence" value="ECO:0007669"/>
    <property type="project" value="UniProtKB-KW"/>
</dbReference>
<dbReference type="PANTHER" id="PTHR45080">
    <property type="entry name" value="CONTACTIN 5"/>
    <property type="match status" value="1"/>
</dbReference>
<dbReference type="SMART" id="SM00408">
    <property type="entry name" value="IGc2"/>
    <property type="match status" value="5"/>
</dbReference>
<evidence type="ECO:0000256" key="8">
    <source>
        <dbReference type="ARBA" id="ARBA00023319"/>
    </source>
</evidence>
<evidence type="ECO:0000256" key="2">
    <source>
        <dbReference type="ARBA" id="ARBA00022475"/>
    </source>
</evidence>
<dbReference type="PROSITE" id="PS50835">
    <property type="entry name" value="IG_LIKE"/>
    <property type="match status" value="5"/>
</dbReference>
<dbReference type="InterPro" id="IPR007110">
    <property type="entry name" value="Ig-like_dom"/>
</dbReference>
<feature type="domain" description="Ig-like" evidence="11">
    <location>
        <begin position="459"/>
        <end position="546"/>
    </location>
</feature>
<dbReference type="FunFam" id="2.60.40.10:FF:000240">
    <property type="entry name" value="MAM domain containing glycosylphosphatidylinositol anchor 1"/>
    <property type="match status" value="1"/>
</dbReference>
<keyword evidence="13" id="KW-1185">Reference proteome</keyword>
<keyword evidence="6" id="KW-0325">Glycoprotein</keyword>
<evidence type="ECO:0000313" key="12">
    <source>
        <dbReference type="Ensembl" id="ENSCCRP00010083152.1"/>
    </source>
</evidence>
<dbReference type="GO" id="GO:0007156">
    <property type="term" value="P:homophilic cell adhesion via plasma membrane adhesion molecules"/>
    <property type="evidence" value="ECO:0007669"/>
    <property type="project" value="TreeGrafter"/>
</dbReference>
<dbReference type="SMART" id="SM00137">
    <property type="entry name" value="MAM"/>
    <property type="match status" value="1"/>
</dbReference>
<dbReference type="GO" id="GO:0030424">
    <property type="term" value="C:axon"/>
    <property type="evidence" value="ECO:0007669"/>
    <property type="project" value="TreeGrafter"/>
</dbReference>
<dbReference type="PANTHER" id="PTHR45080:SF32">
    <property type="entry name" value="MAM DOMAIN CONTAINING GLYCOSYLPHOSPHATIDYLINOSITOL ANCHOR 1"/>
    <property type="match status" value="1"/>
</dbReference>
<protein>
    <submittedName>
        <fullName evidence="12">MAM domain containing glycosylphosphatidylinositol anchor 1</fullName>
    </submittedName>
</protein>
<evidence type="ECO:0000259" key="11">
    <source>
        <dbReference type="PROSITE" id="PS50835"/>
    </source>
</evidence>
<feature type="signal peptide" evidence="9">
    <location>
        <begin position="1"/>
        <end position="18"/>
    </location>
</feature>
<dbReference type="InterPro" id="IPR036116">
    <property type="entry name" value="FN3_sf"/>
</dbReference>
<keyword evidence="4" id="KW-0472">Membrane</keyword>
<dbReference type="SUPFAM" id="SSF48726">
    <property type="entry name" value="Immunoglobulin"/>
    <property type="match status" value="5"/>
</dbReference>